<name>A0A8J8NIK7_HALGN</name>
<organism evidence="1 2">
    <name type="scientific">Halteria grandinella</name>
    <dbReference type="NCBI Taxonomy" id="5974"/>
    <lineage>
        <taxon>Eukaryota</taxon>
        <taxon>Sar</taxon>
        <taxon>Alveolata</taxon>
        <taxon>Ciliophora</taxon>
        <taxon>Intramacronucleata</taxon>
        <taxon>Spirotrichea</taxon>
        <taxon>Stichotrichia</taxon>
        <taxon>Sporadotrichida</taxon>
        <taxon>Halteriidae</taxon>
        <taxon>Halteria</taxon>
    </lineage>
</organism>
<dbReference type="EMBL" id="RRYP01016544">
    <property type="protein sequence ID" value="TNV74935.1"/>
    <property type="molecule type" value="Genomic_DNA"/>
</dbReference>
<comment type="caution">
    <text evidence="1">The sequence shown here is derived from an EMBL/GenBank/DDBJ whole genome shotgun (WGS) entry which is preliminary data.</text>
</comment>
<reference evidence="1" key="1">
    <citation type="submission" date="2019-06" db="EMBL/GenBank/DDBJ databases">
        <authorList>
            <person name="Zheng W."/>
        </authorList>
    </citation>
    <scope>NUCLEOTIDE SEQUENCE</scope>
    <source>
        <strain evidence="1">QDHG01</strain>
    </source>
</reference>
<dbReference type="Proteomes" id="UP000785679">
    <property type="component" value="Unassembled WGS sequence"/>
</dbReference>
<gene>
    <name evidence="1" type="ORF">FGO68_gene16231</name>
</gene>
<keyword evidence="2" id="KW-1185">Reference proteome</keyword>
<evidence type="ECO:0000313" key="1">
    <source>
        <dbReference type="EMBL" id="TNV74935.1"/>
    </source>
</evidence>
<evidence type="ECO:0000313" key="2">
    <source>
        <dbReference type="Proteomes" id="UP000785679"/>
    </source>
</evidence>
<dbReference type="AlphaFoldDB" id="A0A8J8NIK7"/>
<proteinExistence type="predicted"/>
<protein>
    <submittedName>
        <fullName evidence="1">Uncharacterized protein</fullName>
    </submittedName>
</protein>
<accession>A0A8J8NIK7</accession>
<sequence>MGLCHSKKTLNGSIQQPDITLSQKQINPPLADKLQQNLTKNVQKIEINSEQSEIDLLATDELVKNVNQGAIDQEHRVQVMRDISTQQHRKYIQKQYLTVYDALYHQNRKVPVLTNCRDSTLLKRRNNI</sequence>
<dbReference type="OrthoDB" id="291033at2759"/>